<evidence type="ECO:0000313" key="7">
    <source>
        <dbReference type="RefSeq" id="XP_030378219.1"/>
    </source>
</evidence>
<comment type="similarity">
    <text evidence="1">Belongs to the band 7/mec-2 family.</text>
</comment>
<dbReference type="RefSeq" id="XP_030378219.1">
    <property type="nucleotide sequence ID" value="XM_030522359.1"/>
</dbReference>
<dbReference type="SMART" id="SM00244">
    <property type="entry name" value="PHB"/>
    <property type="match status" value="1"/>
</dbReference>
<dbReference type="PANTHER" id="PTHR10264">
    <property type="entry name" value="BAND 7 PROTEIN-RELATED"/>
    <property type="match status" value="1"/>
</dbReference>
<dbReference type="Gene3D" id="6.10.250.2090">
    <property type="match status" value="1"/>
</dbReference>
<keyword evidence="2" id="KW-0175">Coiled coil</keyword>
<sequence length="319" mass="36039">MNTNPPEEQKLGENEAAETLAEQPTPIPPPPRPKHPTPSDSFPDPIVYTEKGVRNVRTTENDPPSLCEKIVCFFAYVLFVITVPFCFFFYIIVLQEFQRAVILRLGRLRKGGARGPGMVLVIPCIDAYRRVDLRTTSFDVPPQEILTKDSVTIKVDAVVYYSVRNPLDAVLQVANAREATRLLAMTTLRNVSGMHMLMELLTSKESLSKQIEWILDGATEAWGVRVERVEIKEIYMPAQLQRAMAVEQEAAREARAKVAAAEGERDAVKSLREAADIMMTNPIALQLRYLQTLNTISNNETRSYVFPFPVDIVKKWMDK</sequence>
<evidence type="ECO:0000256" key="3">
    <source>
        <dbReference type="SAM" id="MobiDB-lite"/>
    </source>
</evidence>
<evidence type="ECO:0000256" key="1">
    <source>
        <dbReference type="ARBA" id="ARBA00008164"/>
    </source>
</evidence>
<proteinExistence type="inferred from homology"/>
<feature type="transmembrane region" description="Helical" evidence="4">
    <location>
        <begin position="73"/>
        <end position="94"/>
    </location>
</feature>
<dbReference type="SUPFAM" id="SSF117892">
    <property type="entry name" value="Band 7/SPFH domain"/>
    <property type="match status" value="1"/>
</dbReference>
<dbReference type="OrthoDB" id="2105077at2759"/>
<accession>A0A6J2TQA6</accession>
<keyword evidence="4" id="KW-1133">Transmembrane helix</keyword>
<dbReference type="GeneID" id="115626858"/>
<dbReference type="Pfam" id="PF01145">
    <property type="entry name" value="Band_7"/>
    <property type="match status" value="1"/>
</dbReference>
<keyword evidence="4" id="KW-0472">Membrane</keyword>
<dbReference type="PANTHER" id="PTHR10264:SF19">
    <property type="entry name" value="AT06885P-RELATED"/>
    <property type="match status" value="1"/>
</dbReference>
<evidence type="ECO:0000313" key="6">
    <source>
        <dbReference type="Proteomes" id="UP000504634"/>
    </source>
</evidence>
<evidence type="ECO:0000256" key="4">
    <source>
        <dbReference type="SAM" id="Phobius"/>
    </source>
</evidence>
<evidence type="ECO:0000259" key="5">
    <source>
        <dbReference type="SMART" id="SM00244"/>
    </source>
</evidence>
<dbReference type="Proteomes" id="UP000504634">
    <property type="component" value="Unplaced"/>
</dbReference>
<dbReference type="AlphaFoldDB" id="A0A6J2TQA6"/>
<feature type="domain" description="Band 7" evidence="5">
    <location>
        <begin position="89"/>
        <end position="248"/>
    </location>
</feature>
<protein>
    <submittedName>
        <fullName evidence="7">Band 7 protein AGAP004871-like isoform X1</fullName>
    </submittedName>
</protein>
<dbReference type="InterPro" id="IPR001107">
    <property type="entry name" value="Band_7"/>
</dbReference>
<dbReference type="InterPro" id="IPR001972">
    <property type="entry name" value="Stomatin_HflK_fam"/>
</dbReference>
<dbReference type="InterPro" id="IPR036013">
    <property type="entry name" value="Band_7/SPFH_dom_sf"/>
</dbReference>
<dbReference type="PRINTS" id="PR00721">
    <property type="entry name" value="STOMATIN"/>
</dbReference>
<dbReference type="Gene3D" id="3.30.479.30">
    <property type="entry name" value="Band 7 domain"/>
    <property type="match status" value="1"/>
</dbReference>
<keyword evidence="4" id="KW-0812">Transmembrane</keyword>
<organism evidence="6 7">
    <name type="scientific">Drosophila lebanonensis</name>
    <name type="common">Fruit fly</name>
    <name type="synonym">Scaptodrosophila lebanonensis</name>
    <dbReference type="NCBI Taxonomy" id="7225"/>
    <lineage>
        <taxon>Eukaryota</taxon>
        <taxon>Metazoa</taxon>
        <taxon>Ecdysozoa</taxon>
        <taxon>Arthropoda</taxon>
        <taxon>Hexapoda</taxon>
        <taxon>Insecta</taxon>
        <taxon>Pterygota</taxon>
        <taxon>Neoptera</taxon>
        <taxon>Endopterygota</taxon>
        <taxon>Diptera</taxon>
        <taxon>Brachycera</taxon>
        <taxon>Muscomorpha</taxon>
        <taxon>Ephydroidea</taxon>
        <taxon>Drosophilidae</taxon>
        <taxon>Scaptodrosophila</taxon>
    </lineage>
</organism>
<dbReference type="InterPro" id="IPR043202">
    <property type="entry name" value="Band-7_stomatin-like"/>
</dbReference>
<keyword evidence="6" id="KW-1185">Reference proteome</keyword>
<feature type="coiled-coil region" evidence="2">
    <location>
        <begin position="244"/>
        <end position="271"/>
    </location>
</feature>
<reference evidence="7" key="1">
    <citation type="submission" date="2025-08" db="UniProtKB">
        <authorList>
            <consortium name="RefSeq"/>
        </authorList>
    </citation>
    <scope>IDENTIFICATION</scope>
    <source>
        <strain evidence="7">11010-0011.00</strain>
        <tissue evidence="7">Whole body</tissue>
    </source>
</reference>
<feature type="region of interest" description="Disordered" evidence="3">
    <location>
        <begin position="1"/>
        <end position="44"/>
    </location>
</feature>
<dbReference type="GO" id="GO:0009898">
    <property type="term" value="C:cytoplasmic side of plasma membrane"/>
    <property type="evidence" value="ECO:0007669"/>
    <property type="project" value="UniProtKB-ARBA"/>
</dbReference>
<dbReference type="FunFam" id="3.30.479.30:FF:000004">
    <property type="entry name" value="Putative membrane protease family, stomatin"/>
    <property type="match status" value="1"/>
</dbReference>
<gene>
    <name evidence="7" type="primary">LOC115626858</name>
</gene>
<evidence type="ECO:0000256" key="2">
    <source>
        <dbReference type="SAM" id="Coils"/>
    </source>
</evidence>
<name>A0A6J2TQA6_DROLE</name>